<dbReference type="AlphaFoldDB" id="A0A382WXC6"/>
<feature type="non-terminal residue" evidence="1">
    <location>
        <position position="1"/>
    </location>
</feature>
<reference evidence="1" key="1">
    <citation type="submission" date="2018-05" db="EMBL/GenBank/DDBJ databases">
        <authorList>
            <person name="Lanie J.A."/>
            <person name="Ng W.-L."/>
            <person name="Kazmierczak K.M."/>
            <person name="Andrzejewski T.M."/>
            <person name="Davidsen T.M."/>
            <person name="Wayne K.J."/>
            <person name="Tettelin H."/>
            <person name="Glass J.I."/>
            <person name="Rusch D."/>
            <person name="Podicherti R."/>
            <person name="Tsui H.-C.T."/>
            <person name="Winkler M.E."/>
        </authorList>
    </citation>
    <scope>NUCLEOTIDE SEQUENCE</scope>
</reference>
<accession>A0A382WXC6</accession>
<protein>
    <submittedName>
        <fullName evidence="1">Uncharacterized protein</fullName>
    </submittedName>
</protein>
<feature type="non-terminal residue" evidence="1">
    <location>
        <position position="35"/>
    </location>
</feature>
<dbReference type="EMBL" id="UINC01162958">
    <property type="protein sequence ID" value="SVD62995.1"/>
    <property type="molecule type" value="Genomic_DNA"/>
</dbReference>
<sequence>VAHALRVHLPAVKAELSPEQDFGVGLRLSAITTRD</sequence>
<gene>
    <name evidence="1" type="ORF">METZ01_LOCUS415849</name>
</gene>
<proteinExistence type="predicted"/>
<organism evidence="1">
    <name type="scientific">marine metagenome</name>
    <dbReference type="NCBI Taxonomy" id="408172"/>
    <lineage>
        <taxon>unclassified sequences</taxon>
        <taxon>metagenomes</taxon>
        <taxon>ecological metagenomes</taxon>
    </lineage>
</organism>
<evidence type="ECO:0000313" key="1">
    <source>
        <dbReference type="EMBL" id="SVD62995.1"/>
    </source>
</evidence>
<name>A0A382WXC6_9ZZZZ</name>